<evidence type="ECO:0000313" key="3">
    <source>
        <dbReference type="Proteomes" id="UP001412067"/>
    </source>
</evidence>
<protein>
    <submittedName>
        <fullName evidence="2">Uncharacterized protein</fullName>
    </submittedName>
</protein>
<keyword evidence="3" id="KW-1185">Reference proteome</keyword>
<organism evidence="2 3">
    <name type="scientific">Platanthera guangdongensis</name>
    <dbReference type="NCBI Taxonomy" id="2320717"/>
    <lineage>
        <taxon>Eukaryota</taxon>
        <taxon>Viridiplantae</taxon>
        <taxon>Streptophyta</taxon>
        <taxon>Embryophyta</taxon>
        <taxon>Tracheophyta</taxon>
        <taxon>Spermatophyta</taxon>
        <taxon>Magnoliopsida</taxon>
        <taxon>Liliopsida</taxon>
        <taxon>Asparagales</taxon>
        <taxon>Orchidaceae</taxon>
        <taxon>Orchidoideae</taxon>
        <taxon>Orchideae</taxon>
        <taxon>Orchidinae</taxon>
        <taxon>Platanthera</taxon>
    </lineage>
</organism>
<gene>
    <name evidence="2" type="ORF">KSP40_PGU001038</name>
</gene>
<comment type="caution">
    <text evidence="2">The sequence shown here is derived from an EMBL/GenBank/DDBJ whole genome shotgun (WGS) entry which is preliminary data.</text>
</comment>
<name>A0ABR2M2Q3_9ASPA</name>
<evidence type="ECO:0000256" key="1">
    <source>
        <dbReference type="SAM" id="MobiDB-lite"/>
    </source>
</evidence>
<feature type="region of interest" description="Disordered" evidence="1">
    <location>
        <begin position="1"/>
        <end position="89"/>
    </location>
</feature>
<dbReference type="Proteomes" id="UP001412067">
    <property type="component" value="Unassembled WGS sequence"/>
</dbReference>
<feature type="compositionally biased region" description="Low complexity" evidence="1">
    <location>
        <begin position="29"/>
        <end position="57"/>
    </location>
</feature>
<proteinExistence type="predicted"/>
<evidence type="ECO:0000313" key="2">
    <source>
        <dbReference type="EMBL" id="KAK8958323.1"/>
    </source>
</evidence>
<dbReference type="EMBL" id="JBBWWR010000012">
    <property type="protein sequence ID" value="KAK8958323.1"/>
    <property type="molecule type" value="Genomic_DNA"/>
</dbReference>
<reference evidence="2 3" key="1">
    <citation type="journal article" date="2022" name="Nat. Plants">
        <title>Genomes of leafy and leafless Platanthera orchids illuminate the evolution of mycoheterotrophy.</title>
        <authorList>
            <person name="Li M.H."/>
            <person name="Liu K.W."/>
            <person name="Li Z."/>
            <person name="Lu H.C."/>
            <person name="Ye Q.L."/>
            <person name="Zhang D."/>
            <person name="Wang J.Y."/>
            <person name="Li Y.F."/>
            <person name="Zhong Z.M."/>
            <person name="Liu X."/>
            <person name="Yu X."/>
            <person name="Liu D.K."/>
            <person name="Tu X.D."/>
            <person name="Liu B."/>
            <person name="Hao Y."/>
            <person name="Liao X.Y."/>
            <person name="Jiang Y.T."/>
            <person name="Sun W.H."/>
            <person name="Chen J."/>
            <person name="Chen Y.Q."/>
            <person name="Ai Y."/>
            <person name="Zhai J.W."/>
            <person name="Wu S.S."/>
            <person name="Zhou Z."/>
            <person name="Hsiao Y.Y."/>
            <person name="Wu W.L."/>
            <person name="Chen Y.Y."/>
            <person name="Lin Y.F."/>
            <person name="Hsu J.L."/>
            <person name="Li C.Y."/>
            <person name="Wang Z.W."/>
            <person name="Zhao X."/>
            <person name="Zhong W.Y."/>
            <person name="Ma X.K."/>
            <person name="Ma L."/>
            <person name="Huang J."/>
            <person name="Chen G.Z."/>
            <person name="Huang M.Z."/>
            <person name="Huang L."/>
            <person name="Peng D.H."/>
            <person name="Luo Y.B."/>
            <person name="Zou S.Q."/>
            <person name="Chen S.P."/>
            <person name="Lan S."/>
            <person name="Tsai W.C."/>
            <person name="Van de Peer Y."/>
            <person name="Liu Z.J."/>
        </authorList>
    </citation>
    <scope>NUCLEOTIDE SEQUENCE [LARGE SCALE GENOMIC DNA]</scope>
    <source>
        <strain evidence="2">Lor288</strain>
    </source>
</reference>
<sequence>MCCDGNNDKSVVAKRKASSTKMRERATGSKPKSSIASKTKTTSPPNPPSLWLKLHPLPLSPKPSNASKYAATAVKSTSTGPSIPLLRSADRSRRTPIGLAQFVGEFAIAVSVESKKDGLQRALSIRDPLDAGEDRSRSMSADVTRFLLLEGADVPVSFLNVVTTDFTQAS</sequence>
<accession>A0ABR2M2Q3</accession>